<sequence>MPQELTAHMCRHRQLHTHRSTQSPNLGYNFRLTQLSTKMQKHQKFGLFNTKLPEATSQGTPSMRCATAAPTTRSFDRKTISNTTSNEGIYRSRPDSPLPLDMDFRDQDPKLSDFLVDEANFEAAGEVGPSTHEPVNDHIEAKSFFHIADREPTDPSSDKKTKNRQLASSQSPTRVGSSKADSIDRRIRQRTSELMKHREDEVAAFVCKIRRHAQDGTTQQARKTQTEAQPNEDAKEMTPATINKPTNKQPEKKGRPAVKASTRGSSVHRISAGRQDGADTETGLRRLDDLRRLRPREKILAPLASQRCHCAQPQKRDGKSKVLEVPTSKRVGKRKLQPSKADPSSSKVPKRQYRVILEDGLDPSEYHLPSPQANEEILRRHDPSYGPTVAVVGGYRSPAGERRSSRLVTIGGDS</sequence>
<reference evidence="2" key="1">
    <citation type="journal article" date="2020" name="Stud. Mycol.">
        <title>101 Dothideomycetes genomes: a test case for predicting lifestyles and emergence of pathogens.</title>
        <authorList>
            <person name="Haridas S."/>
            <person name="Albert R."/>
            <person name="Binder M."/>
            <person name="Bloem J."/>
            <person name="Labutti K."/>
            <person name="Salamov A."/>
            <person name="Andreopoulos B."/>
            <person name="Baker S."/>
            <person name="Barry K."/>
            <person name="Bills G."/>
            <person name="Bluhm B."/>
            <person name="Cannon C."/>
            <person name="Castanera R."/>
            <person name="Culley D."/>
            <person name="Daum C."/>
            <person name="Ezra D."/>
            <person name="Gonzalez J."/>
            <person name="Henrissat B."/>
            <person name="Kuo A."/>
            <person name="Liang C."/>
            <person name="Lipzen A."/>
            <person name="Lutzoni F."/>
            <person name="Magnuson J."/>
            <person name="Mondo S."/>
            <person name="Nolan M."/>
            <person name="Ohm R."/>
            <person name="Pangilinan J."/>
            <person name="Park H.-J."/>
            <person name="Ramirez L."/>
            <person name="Alfaro M."/>
            <person name="Sun H."/>
            <person name="Tritt A."/>
            <person name="Yoshinaga Y."/>
            <person name="Zwiers L.-H."/>
            <person name="Turgeon B."/>
            <person name="Goodwin S."/>
            <person name="Spatafora J."/>
            <person name="Crous P."/>
            <person name="Grigoriev I."/>
        </authorList>
    </citation>
    <scope>NUCLEOTIDE SEQUENCE</scope>
    <source>
        <strain evidence="2">CBS 116435</strain>
    </source>
</reference>
<feature type="region of interest" description="Disordered" evidence="1">
    <location>
        <begin position="304"/>
        <end position="351"/>
    </location>
</feature>
<feature type="region of interest" description="Disordered" evidence="1">
    <location>
        <begin position="52"/>
        <end position="72"/>
    </location>
</feature>
<feature type="compositionally biased region" description="Polar residues" evidence="1">
    <location>
        <begin position="164"/>
        <end position="180"/>
    </location>
</feature>
<comment type="caution">
    <text evidence="2">The sequence shown here is derived from an EMBL/GenBank/DDBJ whole genome shotgun (WGS) entry which is preliminary data.</text>
</comment>
<proteinExistence type="predicted"/>
<keyword evidence="3" id="KW-1185">Reference proteome</keyword>
<accession>A0A9P4Q111</accession>
<protein>
    <submittedName>
        <fullName evidence="2">Uncharacterized protein</fullName>
    </submittedName>
</protein>
<feature type="compositionally biased region" description="Basic and acidic residues" evidence="1">
    <location>
        <begin position="148"/>
        <end position="160"/>
    </location>
</feature>
<evidence type="ECO:0000313" key="3">
    <source>
        <dbReference type="Proteomes" id="UP000799441"/>
    </source>
</evidence>
<feature type="region of interest" description="Disordered" evidence="1">
    <location>
        <begin position="148"/>
        <end position="185"/>
    </location>
</feature>
<feature type="region of interest" description="Disordered" evidence="1">
    <location>
        <begin position="213"/>
        <end position="289"/>
    </location>
</feature>
<dbReference type="EMBL" id="MU003837">
    <property type="protein sequence ID" value="KAF2717759.1"/>
    <property type="molecule type" value="Genomic_DNA"/>
</dbReference>
<feature type="compositionally biased region" description="Polar residues" evidence="1">
    <location>
        <begin position="215"/>
        <end position="229"/>
    </location>
</feature>
<feature type="region of interest" description="Disordered" evidence="1">
    <location>
        <begin position="391"/>
        <end position="414"/>
    </location>
</feature>
<gene>
    <name evidence="2" type="ORF">K431DRAFT_297537</name>
</gene>
<evidence type="ECO:0000256" key="1">
    <source>
        <dbReference type="SAM" id="MobiDB-lite"/>
    </source>
</evidence>
<organism evidence="2 3">
    <name type="scientific">Polychaeton citri CBS 116435</name>
    <dbReference type="NCBI Taxonomy" id="1314669"/>
    <lineage>
        <taxon>Eukaryota</taxon>
        <taxon>Fungi</taxon>
        <taxon>Dikarya</taxon>
        <taxon>Ascomycota</taxon>
        <taxon>Pezizomycotina</taxon>
        <taxon>Dothideomycetes</taxon>
        <taxon>Dothideomycetidae</taxon>
        <taxon>Capnodiales</taxon>
        <taxon>Capnodiaceae</taxon>
        <taxon>Polychaeton</taxon>
    </lineage>
</organism>
<name>A0A9P4Q111_9PEZI</name>
<dbReference type="Proteomes" id="UP000799441">
    <property type="component" value="Unassembled WGS sequence"/>
</dbReference>
<evidence type="ECO:0000313" key="2">
    <source>
        <dbReference type="EMBL" id="KAF2717759.1"/>
    </source>
</evidence>
<dbReference type="AlphaFoldDB" id="A0A9P4Q111"/>